<feature type="transmembrane region" description="Helical" evidence="7">
    <location>
        <begin position="274"/>
        <end position="298"/>
    </location>
</feature>
<evidence type="ECO:0000313" key="10">
    <source>
        <dbReference type="Proteomes" id="UP000371977"/>
    </source>
</evidence>
<dbReference type="InterPro" id="IPR036259">
    <property type="entry name" value="MFS_trans_sf"/>
</dbReference>
<evidence type="ECO:0000256" key="4">
    <source>
        <dbReference type="ARBA" id="ARBA00022692"/>
    </source>
</evidence>
<dbReference type="GO" id="GO:0022857">
    <property type="term" value="F:transmembrane transporter activity"/>
    <property type="evidence" value="ECO:0007669"/>
    <property type="project" value="InterPro"/>
</dbReference>
<proteinExistence type="predicted"/>
<feature type="transmembrane region" description="Helical" evidence="7">
    <location>
        <begin position="236"/>
        <end position="253"/>
    </location>
</feature>
<dbReference type="NCBIfam" id="TIGR00711">
    <property type="entry name" value="efflux_EmrB"/>
    <property type="match status" value="1"/>
</dbReference>
<dbReference type="PANTHER" id="PTHR23501:SF1">
    <property type="entry name" value="TRANSPORT PROTEIN HSRA-RELATED"/>
    <property type="match status" value="1"/>
</dbReference>
<dbReference type="EMBL" id="SDGZ01000017">
    <property type="protein sequence ID" value="TYC48735.1"/>
    <property type="molecule type" value="Genomic_DNA"/>
</dbReference>
<name>A0A6C2C664_9LACO</name>
<feature type="transmembrane region" description="Helical" evidence="7">
    <location>
        <begin position="82"/>
        <end position="101"/>
    </location>
</feature>
<dbReference type="Pfam" id="PF07690">
    <property type="entry name" value="MFS_1"/>
    <property type="match status" value="1"/>
</dbReference>
<feature type="transmembrane region" description="Helical" evidence="7">
    <location>
        <begin position="406"/>
        <end position="428"/>
    </location>
</feature>
<dbReference type="PROSITE" id="PS50850">
    <property type="entry name" value="MFS"/>
    <property type="match status" value="1"/>
</dbReference>
<accession>A0A6C2C664</accession>
<keyword evidence="10" id="KW-1185">Reference proteome</keyword>
<keyword evidence="2" id="KW-0813">Transport</keyword>
<dbReference type="InterPro" id="IPR020846">
    <property type="entry name" value="MFS_dom"/>
</dbReference>
<dbReference type="AlphaFoldDB" id="A0A6C2C664"/>
<reference evidence="9 10" key="1">
    <citation type="submission" date="2019-01" db="EMBL/GenBank/DDBJ databases">
        <title>Weissella sp. nov., a novel lactic acid bacterium isolated from animal feces.</title>
        <authorList>
            <person name="Wang L.-T."/>
        </authorList>
    </citation>
    <scope>NUCLEOTIDE SEQUENCE [LARGE SCALE GENOMIC DNA]</scope>
    <source>
        <strain evidence="9 10">8H-2</strain>
    </source>
</reference>
<dbReference type="SUPFAM" id="SSF103473">
    <property type="entry name" value="MFS general substrate transporter"/>
    <property type="match status" value="1"/>
</dbReference>
<feature type="transmembrane region" description="Helical" evidence="7">
    <location>
        <begin position="107"/>
        <end position="128"/>
    </location>
</feature>
<dbReference type="PANTHER" id="PTHR23501">
    <property type="entry name" value="MAJOR FACILITATOR SUPERFAMILY"/>
    <property type="match status" value="1"/>
</dbReference>
<dbReference type="GO" id="GO:0005886">
    <property type="term" value="C:plasma membrane"/>
    <property type="evidence" value="ECO:0007669"/>
    <property type="project" value="UniProtKB-SubCell"/>
</dbReference>
<feature type="transmembrane region" description="Helical" evidence="7">
    <location>
        <begin position="202"/>
        <end position="221"/>
    </location>
</feature>
<organism evidence="9 10">
    <name type="scientific">Weissella muntiaci</name>
    <dbReference type="NCBI Taxonomy" id="2508881"/>
    <lineage>
        <taxon>Bacteria</taxon>
        <taxon>Bacillati</taxon>
        <taxon>Bacillota</taxon>
        <taxon>Bacilli</taxon>
        <taxon>Lactobacillales</taxon>
        <taxon>Lactobacillaceae</taxon>
        <taxon>Weissella</taxon>
    </lineage>
</organism>
<comment type="subcellular location">
    <subcellularLocation>
        <location evidence="1">Cell membrane</location>
        <topology evidence="1">Multi-pass membrane protein</topology>
    </subcellularLocation>
</comment>
<dbReference type="InterPro" id="IPR011701">
    <property type="entry name" value="MFS"/>
</dbReference>
<evidence type="ECO:0000256" key="7">
    <source>
        <dbReference type="SAM" id="Phobius"/>
    </source>
</evidence>
<feature type="transmembrane region" description="Helical" evidence="7">
    <location>
        <begin position="170"/>
        <end position="190"/>
    </location>
</feature>
<evidence type="ECO:0000256" key="3">
    <source>
        <dbReference type="ARBA" id="ARBA00022475"/>
    </source>
</evidence>
<evidence type="ECO:0000256" key="1">
    <source>
        <dbReference type="ARBA" id="ARBA00004651"/>
    </source>
</evidence>
<gene>
    <name evidence="9" type="ORF">ESZ50_08165</name>
</gene>
<feature type="transmembrane region" description="Helical" evidence="7">
    <location>
        <begin position="486"/>
        <end position="507"/>
    </location>
</feature>
<keyword evidence="3" id="KW-1003">Cell membrane</keyword>
<dbReference type="Gene3D" id="1.20.1250.20">
    <property type="entry name" value="MFS general substrate transporter like domains"/>
    <property type="match status" value="2"/>
</dbReference>
<evidence type="ECO:0000259" key="8">
    <source>
        <dbReference type="PROSITE" id="PS50850"/>
    </source>
</evidence>
<dbReference type="RefSeq" id="WP_148623081.1">
    <property type="nucleotide sequence ID" value="NZ_SDGZ01000017.1"/>
</dbReference>
<keyword evidence="4 7" id="KW-0812">Transmembrane</keyword>
<evidence type="ECO:0000256" key="5">
    <source>
        <dbReference type="ARBA" id="ARBA00022989"/>
    </source>
</evidence>
<evidence type="ECO:0000313" key="9">
    <source>
        <dbReference type="EMBL" id="TYC48735.1"/>
    </source>
</evidence>
<sequence>MAKQAKNKLPKELMASAWVLAFGAVAPMLDSTMVNIAINKLQSDLHTSLNTIQWAITGYVLALAIAVPICGYFVNHFNGKKVLQWATVSFGIFSLLSGQAWDVQTFILFRIFQGFSAGFVILLMSTLLMRLAPRDQIGQLMAVVSTPIIIGPIIGPVIGGAIVQYASWQWIFYINVFFCIISLLLNIKFLQDFEPMNPKSRLDWFGTLLLAGGSTGLIYGLMRGSENAQHFFNREMLIFVTLGVLSFVIYAIYDRLRKGDTVLPMRFFKTKSYLAANAGIFLAGIASNGPMLLLPLYFQNIRDFSVMNAGLILLPQGLGMFLVRPMLGKLIDQLGARPVVLVSLVVSLAGTLPFVFIQADTNLWLLGVILFIRGLGIGGLQMPMMTEIFVGLPKSDIASASVGNRIIQNVGASFGSAVISAVVTGVVLSNHITTKVTAHAKVLSDQLMTQAAATHTMPTTTALANLKMQVMSYGEHLTKVATLNGYQMGFLVSSVVLVVIAIPAMFMSNKHSA</sequence>
<feature type="transmembrane region" description="Helical" evidence="7">
    <location>
        <begin position="335"/>
        <end position="357"/>
    </location>
</feature>
<keyword evidence="6 7" id="KW-0472">Membrane</keyword>
<comment type="caution">
    <text evidence="9">The sequence shown here is derived from an EMBL/GenBank/DDBJ whole genome shotgun (WGS) entry which is preliminary data.</text>
</comment>
<evidence type="ECO:0000256" key="2">
    <source>
        <dbReference type="ARBA" id="ARBA00022448"/>
    </source>
</evidence>
<feature type="transmembrane region" description="Helical" evidence="7">
    <location>
        <begin position="363"/>
        <end position="385"/>
    </location>
</feature>
<dbReference type="Proteomes" id="UP000371977">
    <property type="component" value="Unassembled WGS sequence"/>
</dbReference>
<keyword evidence="5 7" id="KW-1133">Transmembrane helix</keyword>
<feature type="domain" description="Major facilitator superfamily (MFS) profile" evidence="8">
    <location>
        <begin position="16"/>
        <end position="512"/>
    </location>
</feature>
<protein>
    <submittedName>
        <fullName evidence="9">DHA2 family efflux MFS transporter permease subunit</fullName>
    </submittedName>
</protein>
<feature type="transmembrane region" description="Helical" evidence="7">
    <location>
        <begin position="52"/>
        <end position="75"/>
    </location>
</feature>
<evidence type="ECO:0000256" key="6">
    <source>
        <dbReference type="ARBA" id="ARBA00023136"/>
    </source>
</evidence>
<dbReference type="InterPro" id="IPR004638">
    <property type="entry name" value="EmrB-like"/>
</dbReference>
<feature type="transmembrane region" description="Helical" evidence="7">
    <location>
        <begin position="140"/>
        <end position="164"/>
    </location>
</feature>
<dbReference type="OrthoDB" id="9816041at2"/>